<dbReference type="InterPro" id="IPR027417">
    <property type="entry name" value="P-loop_NTPase"/>
</dbReference>
<gene>
    <name evidence="5" type="ORF">S01H1_50162</name>
</gene>
<dbReference type="InterPro" id="IPR013822">
    <property type="entry name" value="Signal_recog_particl_SRP54_hlx"/>
</dbReference>
<evidence type="ECO:0000256" key="2">
    <source>
        <dbReference type="ARBA" id="ARBA00022741"/>
    </source>
</evidence>
<dbReference type="PANTHER" id="PTHR11564:SF5">
    <property type="entry name" value="SIGNAL RECOGNITION PARTICLE SUBUNIT SRP54"/>
    <property type="match status" value="1"/>
</dbReference>
<feature type="domain" description="Signal recognition particle SRP54 helical bundle" evidence="4">
    <location>
        <begin position="1"/>
        <end position="86"/>
    </location>
</feature>
<dbReference type="InterPro" id="IPR036225">
    <property type="entry name" value="SRP/SRP_N"/>
</dbReference>
<dbReference type="Pfam" id="PF00448">
    <property type="entry name" value="SRP54"/>
    <property type="match status" value="1"/>
</dbReference>
<dbReference type="Gene3D" id="3.40.50.300">
    <property type="entry name" value="P-loop containing nucleotide triphosphate hydrolases"/>
    <property type="match status" value="1"/>
</dbReference>
<evidence type="ECO:0000256" key="3">
    <source>
        <dbReference type="ARBA" id="ARBA00023134"/>
    </source>
</evidence>
<reference evidence="5" key="1">
    <citation type="journal article" date="2014" name="Front. Microbiol.">
        <title>High frequency of phylogenetically diverse reductive dehalogenase-homologous genes in deep subseafloor sedimentary metagenomes.</title>
        <authorList>
            <person name="Kawai M."/>
            <person name="Futagami T."/>
            <person name="Toyoda A."/>
            <person name="Takaki Y."/>
            <person name="Nishi S."/>
            <person name="Hori S."/>
            <person name="Arai W."/>
            <person name="Tsubouchi T."/>
            <person name="Morono Y."/>
            <person name="Uchiyama I."/>
            <person name="Ito T."/>
            <person name="Fujiyama A."/>
            <person name="Inagaki F."/>
            <person name="Takami H."/>
        </authorList>
    </citation>
    <scope>NUCLEOTIDE SEQUENCE</scope>
    <source>
        <strain evidence="5">Expedition CK06-06</strain>
    </source>
</reference>
<dbReference type="InterPro" id="IPR022941">
    <property type="entry name" value="SRP54"/>
</dbReference>
<proteinExistence type="predicted"/>
<dbReference type="GO" id="GO:0006614">
    <property type="term" value="P:SRP-dependent cotranslational protein targeting to membrane"/>
    <property type="evidence" value="ECO:0007669"/>
    <property type="project" value="InterPro"/>
</dbReference>
<protein>
    <recommendedName>
        <fullName evidence="4">Signal recognition particle SRP54 helical bundle domain-containing protein</fullName>
    </recommendedName>
</protein>
<keyword evidence="2" id="KW-0547">Nucleotide-binding</keyword>
<evidence type="ECO:0000313" key="5">
    <source>
        <dbReference type="EMBL" id="GAG27280.1"/>
    </source>
</evidence>
<dbReference type="Pfam" id="PF02881">
    <property type="entry name" value="SRP54_N"/>
    <property type="match status" value="1"/>
</dbReference>
<dbReference type="GO" id="GO:0005525">
    <property type="term" value="F:GTP binding"/>
    <property type="evidence" value="ECO:0007669"/>
    <property type="project" value="UniProtKB-KW"/>
</dbReference>
<organism evidence="5">
    <name type="scientific">marine sediment metagenome</name>
    <dbReference type="NCBI Taxonomy" id="412755"/>
    <lineage>
        <taxon>unclassified sequences</taxon>
        <taxon>metagenomes</taxon>
        <taxon>ecological metagenomes</taxon>
    </lineage>
</organism>
<dbReference type="AlphaFoldDB" id="X0W9G7"/>
<accession>X0W9G7</accession>
<sequence length="139" mass="14951">MFETLSQKLSAVLRSLGSKGKLSEKDVDEALRQIRLALLEADVNFRVVKSFLAGVRERSLTAEVLESLTPAQQIIKIVNGELVNLLGGEPSHLKGARQPPSIAMLVGLQGSGKTTTAAKLALYLRHLGQRPALVAADVR</sequence>
<comment type="caution">
    <text evidence="5">The sequence shown here is derived from an EMBL/GenBank/DDBJ whole genome shotgun (WGS) entry which is preliminary data.</text>
</comment>
<dbReference type="SUPFAM" id="SSF52540">
    <property type="entry name" value="P-loop containing nucleoside triphosphate hydrolases"/>
    <property type="match status" value="1"/>
</dbReference>
<evidence type="ECO:0000259" key="4">
    <source>
        <dbReference type="SMART" id="SM00963"/>
    </source>
</evidence>
<feature type="non-terminal residue" evidence="5">
    <location>
        <position position="139"/>
    </location>
</feature>
<dbReference type="GO" id="GO:0003924">
    <property type="term" value="F:GTPase activity"/>
    <property type="evidence" value="ECO:0007669"/>
    <property type="project" value="InterPro"/>
</dbReference>
<dbReference type="SUPFAM" id="SSF47364">
    <property type="entry name" value="Domain of the SRP/SRP receptor G-proteins"/>
    <property type="match status" value="1"/>
</dbReference>
<dbReference type="SMART" id="SM00963">
    <property type="entry name" value="SRP54_N"/>
    <property type="match status" value="1"/>
</dbReference>
<dbReference type="InterPro" id="IPR042101">
    <property type="entry name" value="SRP54_N_sf"/>
</dbReference>
<dbReference type="InterPro" id="IPR000897">
    <property type="entry name" value="SRP54_GTPase_dom"/>
</dbReference>
<dbReference type="GO" id="GO:0048500">
    <property type="term" value="C:signal recognition particle"/>
    <property type="evidence" value="ECO:0007669"/>
    <property type="project" value="InterPro"/>
</dbReference>
<dbReference type="EMBL" id="BARS01032308">
    <property type="protein sequence ID" value="GAG27280.1"/>
    <property type="molecule type" value="Genomic_DNA"/>
</dbReference>
<name>X0W9G7_9ZZZZ</name>
<keyword evidence="3" id="KW-0342">GTP-binding</keyword>
<evidence type="ECO:0000256" key="1">
    <source>
        <dbReference type="ARBA" id="ARBA00004496"/>
    </source>
</evidence>
<dbReference type="Gene3D" id="1.20.120.140">
    <property type="entry name" value="Signal recognition particle SRP54, nucleotide-binding domain"/>
    <property type="match status" value="1"/>
</dbReference>
<dbReference type="PANTHER" id="PTHR11564">
    <property type="entry name" value="SIGNAL RECOGNITION PARTICLE 54K PROTEIN SRP54"/>
    <property type="match status" value="1"/>
</dbReference>
<comment type="subcellular location">
    <subcellularLocation>
        <location evidence="1">Cytoplasm</location>
    </subcellularLocation>
</comment>